<accession>A0A136PPT6</accession>
<evidence type="ECO:0000313" key="2">
    <source>
        <dbReference type="Proteomes" id="UP000070620"/>
    </source>
</evidence>
<keyword evidence="2" id="KW-1185">Reference proteome</keyword>
<comment type="caution">
    <text evidence="1">The sequence shown here is derived from an EMBL/GenBank/DDBJ whole genome shotgun (WGS) entry which is preliminary data.</text>
</comment>
<dbReference type="EMBL" id="LRQV01000079">
    <property type="protein sequence ID" value="KXK60216.1"/>
    <property type="molecule type" value="Genomic_DNA"/>
</dbReference>
<dbReference type="RefSeq" id="WP_067368634.1">
    <property type="nucleotide sequence ID" value="NZ_JBIUBN010000007.1"/>
</dbReference>
<dbReference type="OrthoDB" id="3390762at2"/>
<evidence type="ECO:0000313" key="1">
    <source>
        <dbReference type="EMBL" id="KXK60216.1"/>
    </source>
</evidence>
<sequence>MERDRALLLADRHQPPPLWRLLRISLCPVCRLRWPCPRYLDARAILLGNDRVDVAALLRRNSRWRA</sequence>
<name>A0A136PPT6_9ACTN</name>
<proteinExistence type="predicted"/>
<organism evidence="1 2">
    <name type="scientific">Micromonospora rosaria</name>
    <dbReference type="NCBI Taxonomy" id="47874"/>
    <lineage>
        <taxon>Bacteria</taxon>
        <taxon>Bacillati</taxon>
        <taxon>Actinomycetota</taxon>
        <taxon>Actinomycetes</taxon>
        <taxon>Micromonosporales</taxon>
        <taxon>Micromonosporaceae</taxon>
        <taxon>Micromonospora</taxon>
    </lineage>
</organism>
<protein>
    <submittedName>
        <fullName evidence="1">Uncharacterized protein</fullName>
    </submittedName>
</protein>
<reference evidence="1 2" key="1">
    <citation type="submission" date="2016-01" db="EMBL/GenBank/DDBJ databases">
        <title>Whole genome sequence and analysis of Micromonospora rosaria DSM 803, which can produce antibacterial substance rosamicin.</title>
        <authorList>
            <person name="Yang H."/>
            <person name="He X."/>
            <person name="Zhu D."/>
        </authorList>
    </citation>
    <scope>NUCLEOTIDE SEQUENCE [LARGE SCALE GENOMIC DNA]</scope>
    <source>
        <strain evidence="1 2">DSM 803</strain>
    </source>
</reference>
<gene>
    <name evidence="1" type="ORF">AWW66_19955</name>
</gene>
<dbReference type="AlphaFoldDB" id="A0A136PPT6"/>
<dbReference type="Proteomes" id="UP000070620">
    <property type="component" value="Unassembled WGS sequence"/>
</dbReference>